<feature type="transmembrane region" description="Helical" evidence="8">
    <location>
        <begin position="481"/>
        <end position="501"/>
    </location>
</feature>
<feature type="transmembrane region" description="Helical" evidence="8">
    <location>
        <begin position="225"/>
        <end position="246"/>
    </location>
</feature>
<feature type="transmembrane region" description="Helical" evidence="8">
    <location>
        <begin position="355"/>
        <end position="380"/>
    </location>
</feature>
<dbReference type="AlphaFoldDB" id="A0A8H7W3M3"/>
<dbReference type="PROSITE" id="PS50850">
    <property type="entry name" value="MFS"/>
    <property type="match status" value="1"/>
</dbReference>
<dbReference type="FunFam" id="1.20.1250.20:FF:000064">
    <property type="entry name" value="MFS allantoate transporter"/>
    <property type="match status" value="1"/>
</dbReference>
<keyword evidence="2" id="KW-0813">Transport</keyword>
<feature type="transmembrane region" description="Helical" evidence="8">
    <location>
        <begin position="168"/>
        <end position="189"/>
    </location>
</feature>
<feature type="transmembrane region" description="Helical" evidence="8">
    <location>
        <begin position="258"/>
        <end position="278"/>
    </location>
</feature>
<evidence type="ECO:0000256" key="4">
    <source>
        <dbReference type="ARBA" id="ARBA00022989"/>
    </source>
</evidence>
<evidence type="ECO:0000256" key="6">
    <source>
        <dbReference type="ARBA" id="ARBA00037968"/>
    </source>
</evidence>
<proteinExistence type="inferred from homology"/>
<evidence type="ECO:0000256" key="2">
    <source>
        <dbReference type="ARBA" id="ARBA00022448"/>
    </source>
</evidence>
<dbReference type="PANTHER" id="PTHR43791">
    <property type="entry name" value="PERMEASE-RELATED"/>
    <property type="match status" value="1"/>
</dbReference>
<accession>A0A8H7W3M3</accession>
<feature type="transmembrane region" description="Helical" evidence="8">
    <location>
        <begin position="196"/>
        <end position="219"/>
    </location>
</feature>
<feature type="transmembrane region" description="Helical" evidence="8">
    <location>
        <begin position="392"/>
        <end position="413"/>
    </location>
</feature>
<dbReference type="SUPFAM" id="SSF103473">
    <property type="entry name" value="MFS general substrate transporter"/>
    <property type="match status" value="1"/>
</dbReference>
<evidence type="ECO:0000256" key="5">
    <source>
        <dbReference type="ARBA" id="ARBA00023136"/>
    </source>
</evidence>
<feature type="transmembrane region" description="Helical" evidence="8">
    <location>
        <begin position="284"/>
        <end position="308"/>
    </location>
</feature>
<dbReference type="Pfam" id="PF07690">
    <property type="entry name" value="MFS_1"/>
    <property type="match status" value="1"/>
</dbReference>
<name>A0A8H7W3M3_9HELO</name>
<feature type="transmembrane region" description="Helical" evidence="8">
    <location>
        <begin position="513"/>
        <end position="534"/>
    </location>
</feature>
<evidence type="ECO:0000313" key="10">
    <source>
        <dbReference type="EMBL" id="KAG4415960.1"/>
    </source>
</evidence>
<comment type="similarity">
    <text evidence="6">Belongs to the major facilitator superfamily. Allantoate permease family.</text>
</comment>
<feature type="domain" description="Major facilitator superfamily (MFS) profile" evidence="9">
    <location>
        <begin position="129"/>
        <end position="539"/>
    </location>
</feature>
<reference evidence="10" key="1">
    <citation type="submission" date="2021-02" db="EMBL/GenBank/DDBJ databases">
        <title>Genome sequence Cadophora malorum strain M34.</title>
        <authorList>
            <person name="Stefanovic E."/>
            <person name="Vu D."/>
            <person name="Scully C."/>
            <person name="Dijksterhuis J."/>
            <person name="Roader J."/>
            <person name="Houbraken J."/>
        </authorList>
    </citation>
    <scope>NUCLEOTIDE SEQUENCE</scope>
    <source>
        <strain evidence="10">M34</strain>
    </source>
</reference>
<dbReference type="InterPro" id="IPR020846">
    <property type="entry name" value="MFS_dom"/>
</dbReference>
<comment type="caution">
    <text evidence="10">The sequence shown here is derived from an EMBL/GenBank/DDBJ whole genome shotgun (WGS) entry which is preliminary data.</text>
</comment>
<gene>
    <name evidence="10" type="ORF">IFR04_010910</name>
</gene>
<keyword evidence="3 8" id="KW-0812">Transmembrane</keyword>
<dbReference type="Proteomes" id="UP000664132">
    <property type="component" value="Unassembled WGS sequence"/>
</dbReference>
<feature type="transmembrane region" description="Helical" evidence="8">
    <location>
        <begin position="446"/>
        <end position="469"/>
    </location>
</feature>
<feature type="compositionally biased region" description="Polar residues" evidence="7">
    <location>
        <begin position="21"/>
        <end position="32"/>
    </location>
</feature>
<keyword evidence="11" id="KW-1185">Reference proteome</keyword>
<feature type="transmembrane region" description="Helical" evidence="8">
    <location>
        <begin position="420"/>
        <end position="440"/>
    </location>
</feature>
<protein>
    <recommendedName>
        <fullName evidence="9">Major facilitator superfamily (MFS) profile domain-containing protein</fullName>
    </recommendedName>
</protein>
<dbReference type="InterPro" id="IPR036259">
    <property type="entry name" value="MFS_trans_sf"/>
</dbReference>
<evidence type="ECO:0000256" key="8">
    <source>
        <dbReference type="SAM" id="Phobius"/>
    </source>
</evidence>
<keyword evidence="5 8" id="KW-0472">Membrane</keyword>
<sequence length="577" mass="63614">MAGKNNRYKKEEESLLRPSELTYNTFSENTLASRSTLTTSSSHESSQASSSKMMPIMGSENFDALHHDDLNAQSASDEPAQYVKKDEKMPEVGVVRISSSHDAKVENEEITAQNIAAEKRLLRKIDLRLVPLLIICYFLQYLDKGSIGFASILGIIPDLNLHDQQYSWANSSFFFGYSIFSYPTSVLIVKFSVGKYVSITVMAWAVILMLHAACANGAGLMAARFFLGIGEATVVPAFAILIGMFYKREEQPFRQCAFFIGDGIAGITGGLIAFGIAHIDGKLAAWRCLFLIYGAATVFFGAILFFALPSHPSTAYFLTEDEQKLAVHRVRGNGSKKTGKYKKSQIIEAFKDPQAWLLTMNTFCVNVATGGLSGFGNIIIQGFGYDLFSTLLLQIPFGASQIVFVSIGAYLGSFIKNARLFAMIFFMVVSITGTLMMFLIPAEHRAARVAGACLTSAFSANLPMATSMVTSNITGFTKKATVMSMVFVAYCVGRIVGPHFFLDSESPKYQTGMRTILSVFSIAAAIAIVLRIYLVRENARRDRAMEGVTVEDMNRYIEVEDELDITDSEDLSFRYLM</sequence>
<comment type="subcellular location">
    <subcellularLocation>
        <location evidence="1">Membrane</location>
        <topology evidence="1">Multi-pass membrane protein</topology>
    </subcellularLocation>
</comment>
<evidence type="ECO:0000256" key="3">
    <source>
        <dbReference type="ARBA" id="ARBA00022692"/>
    </source>
</evidence>
<dbReference type="InterPro" id="IPR011701">
    <property type="entry name" value="MFS"/>
</dbReference>
<evidence type="ECO:0000256" key="1">
    <source>
        <dbReference type="ARBA" id="ARBA00004141"/>
    </source>
</evidence>
<evidence type="ECO:0000313" key="11">
    <source>
        <dbReference type="Proteomes" id="UP000664132"/>
    </source>
</evidence>
<evidence type="ECO:0000259" key="9">
    <source>
        <dbReference type="PROSITE" id="PS50850"/>
    </source>
</evidence>
<feature type="compositionally biased region" description="Low complexity" evidence="7">
    <location>
        <begin position="33"/>
        <end position="51"/>
    </location>
</feature>
<dbReference type="Gene3D" id="1.20.1250.20">
    <property type="entry name" value="MFS general substrate transporter like domains"/>
    <property type="match status" value="2"/>
</dbReference>
<dbReference type="GO" id="GO:0016020">
    <property type="term" value="C:membrane"/>
    <property type="evidence" value="ECO:0007669"/>
    <property type="project" value="UniProtKB-SubCell"/>
</dbReference>
<dbReference type="PANTHER" id="PTHR43791:SF103">
    <property type="entry name" value="MAJOR FACILITATOR SUPERFAMILY (MFS) PROFILE DOMAIN-CONTAINING PROTEIN-RELATED"/>
    <property type="match status" value="1"/>
</dbReference>
<feature type="transmembrane region" description="Helical" evidence="8">
    <location>
        <begin position="129"/>
        <end position="156"/>
    </location>
</feature>
<organism evidence="10 11">
    <name type="scientific">Cadophora malorum</name>
    <dbReference type="NCBI Taxonomy" id="108018"/>
    <lineage>
        <taxon>Eukaryota</taxon>
        <taxon>Fungi</taxon>
        <taxon>Dikarya</taxon>
        <taxon>Ascomycota</taxon>
        <taxon>Pezizomycotina</taxon>
        <taxon>Leotiomycetes</taxon>
        <taxon>Helotiales</taxon>
        <taxon>Ploettnerulaceae</taxon>
        <taxon>Cadophora</taxon>
    </lineage>
</organism>
<keyword evidence="4 8" id="KW-1133">Transmembrane helix</keyword>
<evidence type="ECO:0000256" key="7">
    <source>
        <dbReference type="SAM" id="MobiDB-lite"/>
    </source>
</evidence>
<dbReference type="OrthoDB" id="6730379at2759"/>
<dbReference type="GO" id="GO:0022857">
    <property type="term" value="F:transmembrane transporter activity"/>
    <property type="evidence" value="ECO:0007669"/>
    <property type="project" value="InterPro"/>
</dbReference>
<feature type="region of interest" description="Disordered" evidence="7">
    <location>
        <begin position="1"/>
        <end position="52"/>
    </location>
</feature>
<dbReference type="EMBL" id="JAFJYH010000202">
    <property type="protein sequence ID" value="KAG4415960.1"/>
    <property type="molecule type" value="Genomic_DNA"/>
</dbReference>